<dbReference type="InterPro" id="IPR004852">
    <property type="entry name" value="Di-haem_cyt_c_peroxidsae"/>
</dbReference>
<accession>A0ABT8KND7</accession>
<comment type="caution">
    <text evidence="10">The sequence shown here is derived from an EMBL/GenBank/DDBJ whole genome shotgun (WGS) entry which is preliminary data.</text>
</comment>
<evidence type="ECO:0000256" key="5">
    <source>
        <dbReference type="ARBA" id="ARBA00023002"/>
    </source>
</evidence>
<dbReference type="EMBL" id="JAUJEA010000004">
    <property type="protein sequence ID" value="MDN5202257.1"/>
    <property type="molecule type" value="Genomic_DNA"/>
</dbReference>
<gene>
    <name evidence="10" type="ORF">QQ008_12805</name>
</gene>
<proteinExistence type="predicted"/>
<dbReference type="Pfam" id="PF21419">
    <property type="entry name" value="RoxA-like_Cyt-c"/>
    <property type="match status" value="1"/>
</dbReference>
<evidence type="ECO:0000256" key="7">
    <source>
        <dbReference type="PROSITE-ProRule" id="PRU00433"/>
    </source>
</evidence>
<evidence type="ECO:0000259" key="8">
    <source>
        <dbReference type="PROSITE" id="PS50093"/>
    </source>
</evidence>
<dbReference type="Proteomes" id="UP001172082">
    <property type="component" value="Unassembled WGS sequence"/>
</dbReference>
<dbReference type="Gene3D" id="2.60.40.10">
    <property type="entry name" value="Immunoglobulins"/>
    <property type="match status" value="1"/>
</dbReference>
<dbReference type="InterPro" id="IPR051395">
    <property type="entry name" value="Cytochrome_c_Peroxidase/MauG"/>
</dbReference>
<protein>
    <submittedName>
        <fullName evidence="10">PKD domain-containing protein</fullName>
    </submittedName>
</protein>
<keyword evidence="11" id="KW-1185">Reference proteome</keyword>
<evidence type="ECO:0000313" key="11">
    <source>
        <dbReference type="Proteomes" id="UP001172082"/>
    </source>
</evidence>
<dbReference type="Pfam" id="PF18962">
    <property type="entry name" value="Por_Secre_tail"/>
    <property type="match status" value="1"/>
</dbReference>
<dbReference type="PROSITE" id="PS51007">
    <property type="entry name" value="CYTC"/>
    <property type="match status" value="2"/>
</dbReference>
<comment type="subcellular location">
    <subcellularLocation>
        <location evidence="1">Cell envelope</location>
    </subcellularLocation>
</comment>
<dbReference type="InterPro" id="IPR000601">
    <property type="entry name" value="PKD_dom"/>
</dbReference>
<organism evidence="10 11">
    <name type="scientific">Splendidivirga corallicola</name>
    <dbReference type="NCBI Taxonomy" id="3051826"/>
    <lineage>
        <taxon>Bacteria</taxon>
        <taxon>Pseudomonadati</taxon>
        <taxon>Bacteroidota</taxon>
        <taxon>Cytophagia</taxon>
        <taxon>Cytophagales</taxon>
        <taxon>Splendidivirgaceae</taxon>
        <taxon>Splendidivirga</taxon>
    </lineage>
</organism>
<dbReference type="Gene3D" id="2.130.10.10">
    <property type="entry name" value="YVTN repeat-like/Quinoprotein amine dehydrogenase"/>
    <property type="match status" value="2"/>
</dbReference>
<keyword evidence="5" id="KW-0560">Oxidoreductase</keyword>
<dbReference type="Gene3D" id="1.10.760.10">
    <property type="entry name" value="Cytochrome c-like domain"/>
    <property type="match status" value="2"/>
</dbReference>
<evidence type="ECO:0000256" key="1">
    <source>
        <dbReference type="ARBA" id="ARBA00004196"/>
    </source>
</evidence>
<dbReference type="Pfam" id="PF18911">
    <property type="entry name" value="PKD_4"/>
    <property type="match status" value="1"/>
</dbReference>
<dbReference type="PANTHER" id="PTHR30600">
    <property type="entry name" value="CYTOCHROME C PEROXIDASE-RELATED"/>
    <property type="match status" value="1"/>
</dbReference>
<dbReference type="RefSeq" id="WP_346752283.1">
    <property type="nucleotide sequence ID" value="NZ_JAUJEA010000004.1"/>
</dbReference>
<dbReference type="CDD" id="cd00146">
    <property type="entry name" value="PKD"/>
    <property type="match status" value="1"/>
</dbReference>
<dbReference type="InterPro" id="IPR011045">
    <property type="entry name" value="N2O_reductase_N"/>
</dbReference>
<dbReference type="InterPro" id="IPR015943">
    <property type="entry name" value="WD40/YVTN_repeat-like_dom_sf"/>
</dbReference>
<dbReference type="InterPro" id="IPR013783">
    <property type="entry name" value="Ig-like_fold"/>
</dbReference>
<reference evidence="10" key="1">
    <citation type="submission" date="2023-06" db="EMBL/GenBank/DDBJ databases">
        <title>Genomic of Parafulvivirga corallium.</title>
        <authorList>
            <person name="Wang G."/>
        </authorList>
    </citation>
    <scope>NUCLEOTIDE SEQUENCE</scope>
    <source>
        <strain evidence="10">BMA10</strain>
    </source>
</reference>
<dbReference type="PROSITE" id="PS50093">
    <property type="entry name" value="PKD"/>
    <property type="match status" value="1"/>
</dbReference>
<sequence>MMRYFVFPFIIWLSNFFAFKDDAGCQRIIQKLPSEIDEEVIFELECMDTGDLAVDWSFGDGSPIVNQTGKTVSHTFAQPGIYTVFARFNNGDPPISINHTVIKPKTPNPPSNSATIVMDHKNDQVWNVNADNNSITCIDALTMKKKSEVKVGKHPRTLSLDKKGNVWVANQDDASISIVSSNGELLETIELPYASRPYGICISPDGSLAYITLQGTGRLLKISTAEKHILNDIAVNPSPRGIAVTHDGQYAYITRFISDQGRAEVIYVRTDDLKIEKNITLRIDNTPDFDDNGRGIPNFISSLTISPDGEEIWVPGKKDNVLRGSFRDGKALNFENTVRTITAIIDAKTNEETFERRMDFNDSDLACAATFSPFGNLIFIATQGNNKVEVVNAYTNSRVGRIVDTGLAPQGMAFNQDGSKLFIHNFMSRTVSVYDVEDVVLSNAFEPVQLTTIKTISNEILNDEVLLGKQIFYNAEDERMSKTGYISCASCHLDGESDERVWDFTDRGEGLRNTHSLLGKGGVNFGNVHWTGNFDEIQDFENDIRNGFGGKGFMSDVDFNTGTRDQPLGDEKKGVSDELDALAAYVSSLDKMLPSPYRHRDGTLTSDGLKGKVIFNQLNCNECHSGENFTDKQVFALHDVGTIKAGSGKRINEKLTGFVTPTLKGLWHTAPYLHDGSAATLKDVLVTANQEQKHGLTLNLTDTELNQLISYLKQIDVFEKDNSYITGLRNPNVTKNKPKVYPNPASDVINLNLTPGTQWIIMDSAGRIIMSGNQSSLSTANFPSGIYIIKTNTGSAKFVIE</sequence>
<dbReference type="NCBIfam" id="TIGR04183">
    <property type="entry name" value="Por_Secre_tail"/>
    <property type="match status" value="1"/>
</dbReference>
<name>A0ABT8KND7_9BACT</name>
<dbReference type="Pfam" id="PF03150">
    <property type="entry name" value="CCP_MauG"/>
    <property type="match status" value="1"/>
</dbReference>
<evidence type="ECO:0000256" key="6">
    <source>
        <dbReference type="ARBA" id="ARBA00023004"/>
    </source>
</evidence>
<feature type="domain" description="Cytochrome c" evidence="9">
    <location>
        <begin position="606"/>
        <end position="716"/>
    </location>
</feature>
<feature type="domain" description="PKD" evidence="8">
    <location>
        <begin position="51"/>
        <end position="90"/>
    </location>
</feature>
<dbReference type="InterPro" id="IPR009056">
    <property type="entry name" value="Cyt_c-like_dom"/>
</dbReference>
<evidence type="ECO:0000256" key="4">
    <source>
        <dbReference type="ARBA" id="ARBA00022729"/>
    </source>
</evidence>
<dbReference type="SUPFAM" id="SSF49299">
    <property type="entry name" value="PKD domain"/>
    <property type="match status" value="1"/>
</dbReference>
<evidence type="ECO:0000256" key="3">
    <source>
        <dbReference type="ARBA" id="ARBA00022723"/>
    </source>
</evidence>
<keyword evidence="3 7" id="KW-0479">Metal-binding</keyword>
<keyword evidence="4" id="KW-0732">Signal</keyword>
<keyword evidence="2 7" id="KW-0349">Heme</keyword>
<dbReference type="InterPro" id="IPR036909">
    <property type="entry name" value="Cyt_c-like_dom_sf"/>
</dbReference>
<evidence type="ECO:0000256" key="2">
    <source>
        <dbReference type="ARBA" id="ARBA00022617"/>
    </source>
</evidence>
<dbReference type="SUPFAM" id="SSF50974">
    <property type="entry name" value="Nitrous oxide reductase, N-terminal domain"/>
    <property type="match status" value="1"/>
</dbReference>
<keyword evidence="6 7" id="KW-0408">Iron</keyword>
<dbReference type="InterPro" id="IPR035986">
    <property type="entry name" value="PKD_dom_sf"/>
</dbReference>
<evidence type="ECO:0000313" key="10">
    <source>
        <dbReference type="EMBL" id="MDN5202257.1"/>
    </source>
</evidence>
<dbReference type="PANTHER" id="PTHR30600:SF10">
    <property type="entry name" value="BLL6722 PROTEIN"/>
    <property type="match status" value="1"/>
</dbReference>
<evidence type="ECO:0000259" key="9">
    <source>
        <dbReference type="PROSITE" id="PS51007"/>
    </source>
</evidence>
<feature type="domain" description="Cytochrome c" evidence="9">
    <location>
        <begin position="463"/>
        <end position="590"/>
    </location>
</feature>
<dbReference type="SUPFAM" id="SSF46626">
    <property type="entry name" value="Cytochrome c"/>
    <property type="match status" value="2"/>
</dbReference>
<dbReference type="InterPro" id="IPR026444">
    <property type="entry name" value="Secre_tail"/>
</dbReference>